<keyword evidence="2" id="KW-0472">Membrane</keyword>
<feature type="region of interest" description="Disordered" evidence="1">
    <location>
        <begin position="508"/>
        <end position="554"/>
    </location>
</feature>
<dbReference type="GeneID" id="59341386"/>
<protein>
    <submittedName>
        <fullName evidence="3">Uncharacterized protein</fullName>
    </submittedName>
</protein>
<feature type="compositionally biased region" description="Basic and acidic residues" evidence="1">
    <location>
        <begin position="99"/>
        <end position="121"/>
    </location>
</feature>
<accession>A0A8H6T7N8</accession>
<comment type="caution">
    <text evidence="3">The sequence shown here is derived from an EMBL/GenBank/DDBJ whole genome shotgun (WGS) entry which is preliminary data.</text>
</comment>
<feature type="transmembrane region" description="Helical" evidence="2">
    <location>
        <begin position="316"/>
        <end position="334"/>
    </location>
</feature>
<keyword evidence="2" id="KW-1133">Transmembrane helix</keyword>
<evidence type="ECO:0000313" key="3">
    <source>
        <dbReference type="EMBL" id="KAF7311857.1"/>
    </source>
</evidence>
<evidence type="ECO:0000256" key="1">
    <source>
        <dbReference type="SAM" id="MobiDB-lite"/>
    </source>
</evidence>
<feature type="transmembrane region" description="Helical" evidence="2">
    <location>
        <begin position="395"/>
        <end position="422"/>
    </location>
</feature>
<organism evidence="3 4">
    <name type="scientific">Mycena indigotica</name>
    <dbReference type="NCBI Taxonomy" id="2126181"/>
    <lineage>
        <taxon>Eukaryota</taxon>
        <taxon>Fungi</taxon>
        <taxon>Dikarya</taxon>
        <taxon>Basidiomycota</taxon>
        <taxon>Agaricomycotina</taxon>
        <taxon>Agaricomycetes</taxon>
        <taxon>Agaricomycetidae</taxon>
        <taxon>Agaricales</taxon>
        <taxon>Marasmiineae</taxon>
        <taxon>Mycenaceae</taxon>
        <taxon>Mycena</taxon>
    </lineage>
</organism>
<gene>
    <name evidence="3" type="ORF">MIND_00196400</name>
</gene>
<feature type="region of interest" description="Disordered" evidence="1">
    <location>
        <begin position="88"/>
        <end position="136"/>
    </location>
</feature>
<proteinExistence type="predicted"/>
<keyword evidence="2" id="KW-0812">Transmembrane</keyword>
<sequence>MTPNDQEDVAQPSSLAFPTTSESSSTKSKLTSSDKLSELPTPAVAETTPRSYNARTFRRSLDSLPSIATNDSGPRISQVWGTIPIARGLSDASQGNDTPRQRVSFDSERPKAGKTTRESSDAGRNSALVSQPRSRASSPLRIFQNLTAGFHRRTPEEPFIPINPFTFKFSSGGIYLPSCFDFDSEKVKTSVVDKPTSQQRPFLIDTLLRQIYLHLLLRMPALYFSRVARIFQDAEVSRPDIQRMVDSARSTATASQVTELEDIFNVNPNTGSRTSIAEPRLPLPEDWTPALVSPALIRFKHSWEDFVSSLIKEWKTLNVVSALLLSAILALLQLPPAAADSITRTAALISLVCALMSLCYGCMYIVRFSSMRNMYRASKFAEEARKTYTFIWWNVWTLLAMPATFLAWSVIFFIIAIMAFVWRTSSESEANSSSSENESNTSTTSHTLIQRILITAALFLGLLYFALIVTSLKSYTGGSSSRTRTRNSPQARDAENGFAIDARVMAAVPGQSEEEARQERQRGRPTARAQAGLSRFDQMEGGESTGETPSLMVP</sequence>
<name>A0A8H6T7N8_9AGAR</name>
<feature type="compositionally biased region" description="Low complexity" evidence="1">
    <location>
        <begin position="19"/>
        <end position="34"/>
    </location>
</feature>
<feature type="compositionally biased region" description="Polar residues" evidence="1">
    <location>
        <begin position="127"/>
        <end position="136"/>
    </location>
</feature>
<evidence type="ECO:0000256" key="2">
    <source>
        <dbReference type="SAM" id="Phobius"/>
    </source>
</evidence>
<dbReference type="OrthoDB" id="3062801at2759"/>
<feature type="transmembrane region" description="Helical" evidence="2">
    <location>
        <begin position="346"/>
        <end position="366"/>
    </location>
</feature>
<reference evidence="3" key="1">
    <citation type="submission" date="2020-05" db="EMBL/GenBank/DDBJ databases">
        <title>Mycena genomes resolve the evolution of fungal bioluminescence.</title>
        <authorList>
            <person name="Tsai I.J."/>
        </authorList>
    </citation>
    <scope>NUCLEOTIDE SEQUENCE</scope>
    <source>
        <strain evidence="3">171206Taipei</strain>
    </source>
</reference>
<evidence type="ECO:0000313" key="4">
    <source>
        <dbReference type="Proteomes" id="UP000636479"/>
    </source>
</evidence>
<dbReference type="EMBL" id="JACAZF010000002">
    <property type="protein sequence ID" value="KAF7311857.1"/>
    <property type="molecule type" value="Genomic_DNA"/>
</dbReference>
<keyword evidence="4" id="KW-1185">Reference proteome</keyword>
<feature type="transmembrane region" description="Helical" evidence="2">
    <location>
        <begin position="448"/>
        <end position="472"/>
    </location>
</feature>
<dbReference type="AlphaFoldDB" id="A0A8H6T7N8"/>
<feature type="region of interest" description="Disordered" evidence="1">
    <location>
        <begin position="1"/>
        <end position="57"/>
    </location>
</feature>
<dbReference type="RefSeq" id="XP_037223965.1">
    <property type="nucleotide sequence ID" value="XM_037358870.1"/>
</dbReference>
<dbReference type="Proteomes" id="UP000636479">
    <property type="component" value="Unassembled WGS sequence"/>
</dbReference>